<dbReference type="OrthoDB" id="198428at2"/>
<evidence type="ECO:0000256" key="6">
    <source>
        <dbReference type="SAM" id="Phobius"/>
    </source>
</evidence>
<evidence type="ECO:0000313" key="10">
    <source>
        <dbReference type="Proteomes" id="UP000095768"/>
    </source>
</evidence>
<dbReference type="EMBL" id="FMPI01000002">
    <property type="protein sequence ID" value="SCS42707.1"/>
    <property type="molecule type" value="Genomic_DNA"/>
</dbReference>
<evidence type="ECO:0000313" key="9">
    <source>
        <dbReference type="Proteomes" id="UP000095412"/>
    </source>
</evidence>
<evidence type="ECO:0000256" key="3">
    <source>
        <dbReference type="ARBA" id="ARBA00022692"/>
    </source>
</evidence>
<dbReference type="PANTHER" id="PTHR30086:SF20">
    <property type="entry name" value="ARGININE EXPORTER PROTEIN ARGO-RELATED"/>
    <property type="match status" value="1"/>
</dbReference>
<dbReference type="AlphaFoldDB" id="A0A1D4HZJ7"/>
<gene>
    <name evidence="8" type="primary">eamB_1</name>
    <name evidence="8" type="ORF">SAMEA2297795_00811</name>
    <name evidence="7" type="ORF">SAMEA2297796_00489</name>
</gene>
<name>A0A1D4HZJ7_9STAP</name>
<feature type="transmembrane region" description="Helical" evidence="6">
    <location>
        <begin position="6"/>
        <end position="28"/>
    </location>
</feature>
<evidence type="ECO:0000256" key="4">
    <source>
        <dbReference type="ARBA" id="ARBA00022989"/>
    </source>
</evidence>
<dbReference type="PANTHER" id="PTHR30086">
    <property type="entry name" value="ARGININE EXPORTER PROTEIN ARGO"/>
    <property type="match status" value="1"/>
</dbReference>
<evidence type="ECO:0000256" key="2">
    <source>
        <dbReference type="ARBA" id="ARBA00022475"/>
    </source>
</evidence>
<keyword evidence="4 6" id="KW-1133">Transmembrane helix</keyword>
<keyword evidence="3 6" id="KW-0812">Transmembrane</keyword>
<evidence type="ECO:0000313" key="8">
    <source>
        <dbReference type="EMBL" id="SCS61283.1"/>
    </source>
</evidence>
<proteinExistence type="predicted"/>
<keyword evidence="9" id="KW-1185">Reference proteome</keyword>
<feature type="transmembrane region" description="Helical" evidence="6">
    <location>
        <begin position="135"/>
        <end position="160"/>
    </location>
</feature>
<feature type="transmembrane region" description="Helical" evidence="6">
    <location>
        <begin position="40"/>
        <end position="64"/>
    </location>
</feature>
<dbReference type="GO" id="GO:0033228">
    <property type="term" value="P:cysteine export across plasma membrane"/>
    <property type="evidence" value="ECO:0007669"/>
    <property type="project" value="TreeGrafter"/>
</dbReference>
<dbReference type="Proteomes" id="UP000095768">
    <property type="component" value="Unassembled WGS sequence"/>
</dbReference>
<reference evidence="8 10" key="1">
    <citation type="submission" date="2016-09" db="EMBL/GenBank/DDBJ databases">
        <authorList>
            <consortium name="Pathogen Informatics"/>
        </authorList>
    </citation>
    <scope>NUCLEOTIDE SEQUENCE [LARGE SCALE GENOMIC DNA]</scope>
    <source>
        <strain evidence="8 10">82B</strain>
    </source>
</reference>
<dbReference type="EMBL" id="FMPG01000002">
    <property type="protein sequence ID" value="SCS61283.1"/>
    <property type="molecule type" value="Genomic_DNA"/>
</dbReference>
<feature type="transmembrane region" description="Helical" evidence="6">
    <location>
        <begin position="70"/>
        <end position="88"/>
    </location>
</feature>
<keyword evidence="2" id="KW-1003">Cell membrane</keyword>
<keyword evidence="5 6" id="KW-0472">Membrane</keyword>
<comment type="subcellular location">
    <subcellularLocation>
        <location evidence="1">Cell membrane</location>
        <topology evidence="1">Multi-pass membrane protein</topology>
    </subcellularLocation>
</comment>
<dbReference type="GO" id="GO:0015171">
    <property type="term" value="F:amino acid transmembrane transporter activity"/>
    <property type="evidence" value="ECO:0007669"/>
    <property type="project" value="TreeGrafter"/>
</dbReference>
<dbReference type="GO" id="GO:0005886">
    <property type="term" value="C:plasma membrane"/>
    <property type="evidence" value="ECO:0007669"/>
    <property type="project" value="UniProtKB-SubCell"/>
</dbReference>
<dbReference type="InterPro" id="IPR001123">
    <property type="entry name" value="LeuE-type"/>
</dbReference>
<evidence type="ECO:0000313" key="7">
    <source>
        <dbReference type="EMBL" id="SCS42707.1"/>
    </source>
</evidence>
<reference evidence="7 9" key="2">
    <citation type="submission" date="2016-09" db="EMBL/GenBank/DDBJ databases">
        <authorList>
            <consortium name="Pathogen Informatics"/>
            <person name="Sun Q."/>
            <person name="Inoue M."/>
        </authorList>
    </citation>
    <scope>NUCLEOTIDE SEQUENCE [LARGE SCALE GENOMIC DNA]</scope>
    <source>
        <strain evidence="7 9">82C</strain>
    </source>
</reference>
<dbReference type="Pfam" id="PF01810">
    <property type="entry name" value="LysE"/>
    <property type="match status" value="1"/>
</dbReference>
<dbReference type="Proteomes" id="UP000095412">
    <property type="component" value="Unassembled WGS sequence"/>
</dbReference>
<evidence type="ECO:0000256" key="1">
    <source>
        <dbReference type="ARBA" id="ARBA00004651"/>
    </source>
</evidence>
<accession>A0A1D4HZJ7</accession>
<protein>
    <submittedName>
        <fullName evidence="8">Amino acid transporter LysE</fullName>
    </submittedName>
</protein>
<evidence type="ECO:0000256" key="5">
    <source>
        <dbReference type="ARBA" id="ARBA00023136"/>
    </source>
</evidence>
<organism evidence="8 10">
    <name type="scientific">Staphylococcus caeli</name>
    <dbReference type="NCBI Taxonomy" id="2201815"/>
    <lineage>
        <taxon>Bacteria</taxon>
        <taxon>Bacillati</taxon>
        <taxon>Bacillota</taxon>
        <taxon>Bacilli</taxon>
        <taxon>Bacillales</taxon>
        <taxon>Staphylococcaceae</taxon>
        <taxon>Staphylococcus</taxon>
    </lineage>
</organism>
<feature type="transmembrane region" description="Helical" evidence="6">
    <location>
        <begin position="172"/>
        <end position="190"/>
    </location>
</feature>
<dbReference type="RefSeq" id="WP_069994626.1">
    <property type="nucleotide sequence ID" value="NZ_FMPG01000002.1"/>
</dbReference>
<sequence length="191" mass="21514">MNVVSFLIYTFLVTVTPGPTNIDILNTIKNKGFKGGVQYTYGAITAFTVLLIISTILNTFFAVIMPSLLFVMKVIGSVYMLYLIYTLFKKHSDKPEHSNIGTFKSGFNLQFLNPKVITFTMTIIPTFVLMGHPSIPIVVIYVMVISIIALFSFSIWIVFGTMLKSFLQNHELLVNVTMSLFLLYAAVMVWL</sequence>